<name>A0A1Q5ZT07_9SPHI</name>
<evidence type="ECO:0000256" key="1">
    <source>
        <dbReference type="SAM" id="Coils"/>
    </source>
</evidence>
<dbReference type="STRING" id="1302689.RG47T_0342"/>
<organism evidence="2 3">
    <name type="scientific">Mucilaginibacter polytrichastri</name>
    <dbReference type="NCBI Taxonomy" id="1302689"/>
    <lineage>
        <taxon>Bacteria</taxon>
        <taxon>Pseudomonadati</taxon>
        <taxon>Bacteroidota</taxon>
        <taxon>Sphingobacteriia</taxon>
        <taxon>Sphingobacteriales</taxon>
        <taxon>Sphingobacteriaceae</taxon>
        <taxon>Mucilaginibacter</taxon>
    </lineage>
</organism>
<protein>
    <recommendedName>
        <fullName evidence="4">Peptidase S74 domain-containing protein</fullName>
    </recommendedName>
</protein>
<dbReference type="AlphaFoldDB" id="A0A1Q5ZT07"/>
<feature type="coiled-coil region" evidence="1">
    <location>
        <begin position="265"/>
        <end position="292"/>
    </location>
</feature>
<dbReference type="EMBL" id="MPPL01000001">
    <property type="protein sequence ID" value="OKS84904.1"/>
    <property type="molecule type" value="Genomic_DNA"/>
</dbReference>
<sequence length="311" mass="33538">MSADVVIGSTAGTRHDGSIMWWSSGSASRISATGDVFNFSIWSSTTPNVTLASAVGGSSSFQGKLGIGTPTPQAWLDIGTTANSGDLTAVLSRLSEGNTNNGGTYLGIKAYDSQPTATTSNLSDIKSFAIEHSFYGITNSSVNFLRGQGRNGGSISFNTNDNSEKMRILYNGNVGIGTKSPDAKLTVSGTIHSSAVLVDQNVPTPDYVFDKEYDLATLKEVKTYIDKNHHLPEIPSAAEVAKDGINLGEMNTKLLKKIEELTLYLIEKDKEIKQENLKLQSQQSQMAAMKRNNDARFKKLKIQISQIKSNN</sequence>
<gene>
    <name evidence="2" type="ORF">RG47T_0342</name>
</gene>
<accession>A0A1Q5ZT07</accession>
<dbReference type="Proteomes" id="UP000186720">
    <property type="component" value="Unassembled WGS sequence"/>
</dbReference>
<keyword evidence="3" id="KW-1185">Reference proteome</keyword>
<evidence type="ECO:0008006" key="4">
    <source>
        <dbReference type="Google" id="ProtNLM"/>
    </source>
</evidence>
<evidence type="ECO:0000313" key="3">
    <source>
        <dbReference type="Proteomes" id="UP000186720"/>
    </source>
</evidence>
<proteinExistence type="predicted"/>
<reference evidence="2 3" key="1">
    <citation type="submission" date="2016-11" db="EMBL/GenBank/DDBJ databases">
        <title>Whole Genome Sequencing of Mucilaginibacter polytrichastri RG4-7(T) isolated from the moss sample.</title>
        <authorList>
            <person name="Li Y."/>
        </authorList>
    </citation>
    <scope>NUCLEOTIDE SEQUENCE [LARGE SCALE GENOMIC DNA]</scope>
    <source>
        <strain evidence="2 3">RG4-7</strain>
    </source>
</reference>
<keyword evidence="1" id="KW-0175">Coiled coil</keyword>
<comment type="caution">
    <text evidence="2">The sequence shown here is derived from an EMBL/GenBank/DDBJ whole genome shotgun (WGS) entry which is preliminary data.</text>
</comment>
<evidence type="ECO:0000313" key="2">
    <source>
        <dbReference type="EMBL" id="OKS84904.1"/>
    </source>
</evidence>